<keyword evidence="3" id="KW-1185">Reference proteome</keyword>
<gene>
    <name evidence="2" type="ORF">SAMN04488535_0459</name>
</gene>
<reference evidence="3" key="1">
    <citation type="submission" date="2016-10" db="EMBL/GenBank/DDBJ databases">
        <authorList>
            <person name="Varghese N."/>
            <person name="Submissions S."/>
        </authorList>
    </citation>
    <scope>NUCLEOTIDE SEQUENCE [LARGE SCALE GENOMIC DNA]</scope>
    <source>
        <strain evidence="3">DSM 20632</strain>
    </source>
</reference>
<name>A0A1G9M6Z3_9CORY</name>
<organism evidence="2 3">
    <name type="scientific">Corynebacterium mycetoides</name>
    <dbReference type="NCBI Taxonomy" id="38302"/>
    <lineage>
        <taxon>Bacteria</taxon>
        <taxon>Bacillati</taxon>
        <taxon>Actinomycetota</taxon>
        <taxon>Actinomycetes</taxon>
        <taxon>Mycobacteriales</taxon>
        <taxon>Corynebacteriaceae</taxon>
        <taxon>Corynebacterium</taxon>
    </lineage>
</organism>
<evidence type="ECO:0000313" key="2">
    <source>
        <dbReference type="EMBL" id="SDL69711.1"/>
    </source>
</evidence>
<dbReference type="AlphaFoldDB" id="A0A1G9M6Z3"/>
<dbReference type="EMBL" id="LT629700">
    <property type="protein sequence ID" value="SDL69711.1"/>
    <property type="molecule type" value="Genomic_DNA"/>
</dbReference>
<feature type="compositionally biased region" description="Basic and acidic residues" evidence="1">
    <location>
        <begin position="15"/>
        <end position="30"/>
    </location>
</feature>
<evidence type="ECO:0000313" key="3">
    <source>
        <dbReference type="Proteomes" id="UP000199350"/>
    </source>
</evidence>
<dbReference type="Proteomes" id="UP000199350">
    <property type="component" value="Chromosome I"/>
</dbReference>
<protein>
    <submittedName>
        <fullName evidence="2">Uncharacterized protein</fullName>
    </submittedName>
</protein>
<evidence type="ECO:0000256" key="1">
    <source>
        <dbReference type="SAM" id="MobiDB-lite"/>
    </source>
</evidence>
<proteinExistence type="predicted"/>
<feature type="region of interest" description="Disordered" evidence="1">
    <location>
        <begin position="1"/>
        <end position="57"/>
    </location>
</feature>
<accession>A0A1G9M6Z3</accession>
<sequence>MNVPCPRQDSCGARGHNEGETSPDRGPDRGHHGHRGGCGGGAAGTGARAAASEVPPMPQGYPIADLYHPCTQGEAHASGYPRWRYGETARRYLSDGVVQFKNTTSQPVNYTAKVESGTNHVISANSRAELPSGWSTTARSDIGLTTDNGWVQGETFGPITLAPGETFRVEFGVLEKDFISMMVTCEGGFYQNMAGADVVRGTGPAERYAFAHIIRADGTVDQQALQIPPRAQGANSKPIDAPYNSVTGPSLEQIADPQRDRVVAPVTTPQRDPSWPEFGSRCDAAYPQWYPHEIAAIAPTFRKPGYSQDFLNWSDGEQTFTPNVDHIVGAQFNSELNYRGDGGRFPAGWLESVGAVQRAYTGGPRRAPRRRGG</sequence>